<keyword evidence="1" id="KW-1133">Transmembrane helix</keyword>
<evidence type="ECO:0000313" key="2">
    <source>
        <dbReference type="EMBL" id="KAK4536530.1"/>
    </source>
</evidence>
<dbReference type="GO" id="GO:0006654">
    <property type="term" value="P:phosphatidic acid biosynthetic process"/>
    <property type="evidence" value="ECO:0007669"/>
    <property type="project" value="TreeGrafter"/>
</dbReference>
<dbReference type="Proteomes" id="UP001301350">
    <property type="component" value="Unassembled WGS sequence"/>
</dbReference>
<feature type="transmembrane region" description="Helical" evidence="1">
    <location>
        <begin position="100"/>
        <end position="117"/>
    </location>
</feature>
<dbReference type="InterPro" id="IPR037997">
    <property type="entry name" value="Dgk1-like"/>
</dbReference>
<dbReference type="PANTHER" id="PTHR31303">
    <property type="entry name" value="CTP-DEPENDENT DIACYLGLYCEROL KINASE 1"/>
    <property type="match status" value="1"/>
</dbReference>
<feature type="transmembrane region" description="Helical" evidence="1">
    <location>
        <begin position="260"/>
        <end position="279"/>
    </location>
</feature>
<evidence type="ECO:0000256" key="1">
    <source>
        <dbReference type="SAM" id="Phobius"/>
    </source>
</evidence>
<dbReference type="PANTHER" id="PTHR31303:SF1">
    <property type="entry name" value="CTP-DEPENDENT DIACYLGLYCEROL KINASE 1"/>
    <property type="match status" value="1"/>
</dbReference>
<proteinExistence type="predicted"/>
<organism evidence="2 3">
    <name type="scientific">Cyanidium caldarium</name>
    <name type="common">Red alga</name>
    <dbReference type="NCBI Taxonomy" id="2771"/>
    <lineage>
        <taxon>Eukaryota</taxon>
        <taxon>Rhodophyta</taxon>
        <taxon>Bangiophyceae</taxon>
        <taxon>Cyanidiales</taxon>
        <taxon>Cyanidiaceae</taxon>
        <taxon>Cyanidium</taxon>
    </lineage>
</organism>
<evidence type="ECO:0008006" key="4">
    <source>
        <dbReference type="Google" id="ProtNLM"/>
    </source>
</evidence>
<dbReference type="GO" id="GO:0004143">
    <property type="term" value="F:ATP-dependent diacylglycerol kinase activity"/>
    <property type="evidence" value="ECO:0007669"/>
    <property type="project" value="InterPro"/>
</dbReference>
<dbReference type="EMBL" id="JANCYW010000008">
    <property type="protein sequence ID" value="KAK4536530.1"/>
    <property type="molecule type" value="Genomic_DNA"/>
</dbReference>
<comment type="caution">
    <text evidence="2">The sequence shown here is derived from an EMBL/GenBank/DDBJ whole genome shotgun (WGS) entry which is preliminary data.</text>
</comment>
<feature type="transmembrane region" description="Helical" evidence="1">
    <location>
        <begin position="300"/>
        <end position="320"/>
    </location>
</feature>
<evidence type="ECO:0000313" key="3">
    <source>
        <dbReference type="Proteomes" id="UP001301350"/>
    </source>
</evidence>
<protein>
    <recommendedName>
        <fullName evidence="4">Dolichol kinase</fullName>
    </recommendedName>
</protein>
<gene>
    <name evidence="2" type="ORF">CDCA_CDCA08G2555</name>
</gene>
<accession>A0AAV9IWN8</accession>
<reference evidence="2 3" key="1">
    <citation type="submission" date="2022-07" db="EMBL/GenBank/DDBJ databases">
        <title>Genome-wide signatures of adaptation to extreme environments.</title>
        <authorList>
            <person name="Cho C.H."/>
            <person name="Yoon H.S."/>
        </authorList>
    </citation>
    <scope>NUCLEOTIDE SEQUENCE [LARGE SCALE GENOMIC DNA]</scope>
    <source>
        <strain evidence="2 3">DBV 063 E5</strain>
    </source>
</reference>
<keyword evidence="1" id="KW-0472">Membrane</keyword>
<dbReference type="GO" id="GO:0005789">
    <property type="term" value="C:endoplasmic reticulum membrane"/>
    <property type="evidence" value="ECO:0007669"/>
    <property type="project" value="TreeGrafter"/>
</dbReference>
<dbReference type="AlphaFoldDB" id="A0AAV9IWN8"/>
<feature type="transmembrane region" description="Helical" evidence="1">
    <location>
        <begin position="164"/>
        <end position="183"/>
    </location>
</feature>
<keyword evidence="1" id="KW-0812">Transmembrane</keyword>
<feature type="transmembrane region" description="Helical" evidence="1">
    <location>
        <begin position="123"/>
        <end position="143"/>
    </location>
</feature>
<feature type="transmembrane region" description="Helical" evidence="1">
    <location>
        <begin position="189"/>
        <end position="206"/>
    </location>
</feature>
<keyword evidence="3" id="KW-1185">Reference proteome</keyword>
<feature type="transmembrane region" description="Helical" evidence="1">
    <location>
        <begin position="227"/>
        <end position="245"/>
    </location>
</feature>
<sequence length="330" mass="36344">MFCVGYRQNGYRHARLRSVSAAVGRSRRPGEMDVCADEPRGCSNSQRKAFSTPATRSVHCARSSAPNRWGPAPSTLSQLSLGTPSPMLPSRQALHVERKLFHFINGALLMVIFNQYLTPHDYVTLVGSFWVVQMAAEILRLRYARVNAWVTRAFRPVMRAHEMRHFSGMLAYVFGTLLVAALFSKHVAIVSVMLLATCDPVAALVGNLARRFPRLDRRTRLRNGKSVLGAAAGMLVAGASAYRIFACCRPSPIGFIGRPAVLLLCAWLALAAALAELFIPTPQVTLPFKYFPFALDDNTMIPLVVALCFSTATVVLHFPSNSAVAPWILW</sequence>
<name>A0AAV9IWN8_CYACA</name>